<protein>
    <recommendedName>
        <fullName evidence="3">GIY-YIG domain-containing protein</fullName>
    </recommendedName>
</protein>
<reference evidence="1 2" key="1">
    <citation type="submission" date="2017-01" db="EMBL/GenBank/DDBJ databases">
        <authorList>
            <person name="Varghese N."/>
            <person name="Submissions S."/>
        </authorList>
    </citation>
    <scope>NUCLEOTIDE SEQUENCE [LARGE SCALE GENOMIC DNA]</scope>
    <source>
        <strain evidence="1 2">ATCC 23464</strain>
    </source>
</reference>
<accession>A0ABY1JKG1</accession>
<dbReference type="Proteomes" id="UP000186666">
    <property type="component" value="Unassembled WGS sequence"/>
</dbReference>
<proteinExistence type="predicted"/>
<gene>
    <name evidence="1" type="ORF">SAMN05421578_101299</name>
</gene>
<evidence type="ECO:0000313" key="1">
    <source>
        <dbReference type="EMBL" id="SIQ34154.1"/>
    </source>
</evidence>
<sequence>MIIRDSIWQKRLDAEVKKFLKKPAIKLNGNKQLLPIAAGVYMFSSEDDTECYYVGKAGDIQGRIFNGHLTRSKRKDRVGNLRDYYYKAPLKNSLLGWSNAGTSEENPECSYEDQAHDLLLNKLNFRWVEIGNSRFRGMFEYYLTSILNAKHSIDKDV</sequence>
<evidence type="ECO:0000313" key="2">
    <source>
        <dbReference type="Proteomes" id="UP000186666"/>
    </source>
</evidence>
<organism evidence="1 2">
    <name type="scientific">Paenibacillus macquariensis</name>
    <dbReference type="NCBI Taxonomy" id="948756"/>
    <lineage>
        <taxon>Bacteria</taxon>
        <taxon>Bacillati</taxon>
        <taxon>Bacillota</taxon>
        <taxon>Bacilli</taxon>
        <taxon>Bacillales</taxon>
        <taxon>Paenibacillaceae</taxon>
        <taxon>Paenibacillus</taxon>
    </lineage>
</organism>
<dbReference type="RefSeq" id="WP_068589896.1">
    <property type="nucleotide sequence ID" value="NZ_FTNK01000001.1"/>
</dbReference>
<evidence type="ECO:0008006" key="3">
    <source>
        <dbReference type="Google" id="ProtNLM"/>
    </source>
</evidence>
<dbReference type="EMBL" id="FTNK01000001">
    <property type="protein sequence ID" value="SIQ34154.1"/>
    <property type="molecule type" value="Genomic_DNA"/>
</dbReference>
<comment type="caution">
    <text evidence="1">The sequence shown here is derived from an EMBL/GenBank/DDBJ whole genome shotgun (WGS) entry which is preliminary data.</text>
</comment>
<keyword evidence="2" id="KW-1185">Reference proteome</keyword>
<name>A0ABY1JKG1_9BACL</name>